<keyword evidence="3" id="KW-1185">Reference proteome</keyword>
<comment type="caution">
    <text evidence="2">The sequence shown here is derived from an EMBL/GenBank/DDBJ whole genome shotgun (WGS) entry which is preliminary data.</text>
</comment>
<sequence>MIFPVALIGLFLAAANAAPIKETTVELNSTTWTPDHILKHDEVILYGDGGRMEVVHESVFQSLFEEEGVSFDAPEINHDYLNITASDDKLKERDFELDERGLKCAWTNPIIIDTVQTFIDWDVQMSPVVIGTGTGIDVYVSQGYSVANSVSVSGGAEFGPIKKALSLSVGVDYTESWTTQTVINIKGNVPNGYSGVMITRPIKTRRYGRSFTGCIGSLKQNGNFMADSYKQGSYAGVKWVSGAITMCTKKQFPLTRCNGAGTFI</sequence>
<dbReference type="Proteomes" id="UP000738349">
    <property type="component" value="Unassembled WGS sequence"/>
</dbReference>
<evidence type="ECO:0000256" key="1">
    <source>
        <dbReference type="SAM" id="SignalP"/>
    </source>
</evidence>
<proteinExistence type="predicted"/>
<dbReference type="EMBL" id="JAGMUV010000028">
    <property type="protein sequence ID" value="KAH7117510.1"/>
    <property type="molecule type" value="Genomic_DNA"/>
</dbReference>
<evidence type="ECO:0000313" key="3">
    <source>
        <dbReference type="Proteomes" id="UP000738349"/>
    </source>
</evidence>
<protein>
    <submittedName>
        <fullName evidence="2">Uncharacterized protein</fullName>
    </submittedName>
</protein>
<gene>
    <name evidence="2" type="ORF">EDB81DRAFT_245477</name>
</gene>
<feature type="signal peptide" evidence="1">
    <location>
        <begin position="1"/>
        <end position="17"/>
    </location>
</feature>
<dbReference type="OrthoDB" id="4831122at2759"/>
<organism evidence="2 3">
    <name type="scientific">Dactylonectria macrodidyma</name>
    <dbReference type="NCBI Taxonomy" id="307937"/>
    <lineage>
        <taxon>Eukaryota</taxon>
        <taxon>Fungi</taxon>
        <taxon>Dikarya</taxon>
        <taxon>Ascomycota</taxon>
        <taxon>Pezizomycotina</taxon>
        <taxon>Sordariomycetes</taxon>
        <taxon>Hypocreomycetidae</taxon>
        <taxon>Hypocreales</taxon>
        <taxon>Nectriaceae</taxon>
        <taxon>Dactylonectria</taxon>
    </lineage>
</organism>
<name>A0A9P9DBR4_9HYPO</name>
<evidence type="ECO:0000313" key="2">
    <source>
        <dbReference type="EMBL" id="KAH7117510.1"/>
    </source>
</evidence>
<dbReference type="AlphaFoldDB" id="A0A9P9DBR4"/>
<keyword evidence="1" id="KW-0732">Signal</keyword>
<accession>A0A9P9DBR4</accession>
<reference evidence="2" key="1">
    <citation type="journal article" date="2021" name="Nat. Commun.">
        <title>Genetic determinants of endophytism in the Arabidopsis root mycobiome.</title>
        <authorList>
            <person name="Mesny F."/>
            <person name="Miyauchi S."/>
            <person name="Thiergart T."/>
            <person name="Pickel B."/>
            <person name="Atanasova L."/>
            <person name="Karlsson M."/>
            <person name="Huettel B."/>
            <person name="Barry K.W."/>
            <person name="Haridas S."/>
            <person name="Chen C."/>
            <person name="Bauer D."/>
            <person name="Andreopoulos W."/>
            <person name="Pangilinan J."/>
            <person name="LaButti K."/>
            <person name="Riley R."/>
            <person name="Lipzen A."/>
            <person name="Clum A."/>
            <person name="Drula E."/>
            <person name="Henrissat B."/>
            <person name="Kohler A."/>
            <person name="Grigoriev I.V."/>
            <person name="Martin F.M."/>
            <person name="Hacquard S."/>
        </authorList>
    </citation>
    <scope>NUCLEOTIDE SEQUENCE</scope>
    <source>
        <strain evidence="2">MPI-CAGE-AT-0147</strain>
    </source>
</reference>
<feature type="chain" id="PRO_5040138044" evidence="1">
    <location>
        <begin position="18"/>
        <end position="264"/>
    </location>
</feature>